<evidence type="ECO:0000313" key="10">
    <source>
        <dbReference type="EMBL" id="VWP00258.1"/>
    </source>
</evidence>
<evidence type="ECO:0000256" key="9">
    <source>
        <dbReference type="SAM" id="Phobius"/>
    </source>
</evidence>
<feature type="transmembrane region" description="Helical" evidence="9">
    <location>
        <begin position="46"/>
        <end position="67"/>
    </location>
</feature>
<feature type="transmembrane region" description="Helical" evidence="9">
    <location>
        <begin position="342"/>
        <end position="364"/>
    </location>
</feature>
<dbReference type="AlphaFoldDB" id="A0A5K1K2F3"/>
<feature type="transmembrane region" description="Helical" evidence="9">
    <location>
        <begin position="12"/>
        <end position="34"/>
    </location>
</feature>
<evidence type="ECO:0000256" key="6">
    <source>
        <dbReference type="ARBA" id="ARBA00022989"/>
    </source>
</evidence>
<dbReference type="EMBL" id="LR728306">
    <property type="protein sequence ID" value="VWP00258.1"/>
    <property type="molecule type" value="Genomic_DNA"/>
</dbReference>
<feature type="compositionally biased region" description="Basic and acidic residues" evidence="8">
    <location>
        <begin position="421"/>
        <end position="431"/>
    </location>
</feature>
<keyword evidence="3" id="KW-0813">Transport</keyword>
<dbReference type="GO" id="GO:0000319">
    <property type="term" value="F:sulfite transmembrane transporter activity"/>
    <property type="evidence" value="ECO:0007669"/>
    <property type="project" value="TreeGrafter"/>
</dbReference>
<feature type="transmembrane region" description="Helical" evidence="9">
    <location>
        <begin position="159"/>
        <end position="183"/>
    </location>
</feature>
<evidence type="ECO:0000256" key="1">
    <source>
        <dbReference type="ARBA" id="ARBA00004651"/>
    </source>
</evidence>
<dbReference type="PANTHER" id="PTHR31686">
    <property type="match status" value="1"/>
</dbReference>
<dbReference type="PANTHER" id="PTHR31686:SF1">
    <property type="entry name" value="SULFITE EFFLUX PUMP SSU1"/>
    <property type="match status" value="1"/>
</dbReference>
<evidence type="ECO:0000256" key="2">
    <source>
        <dbReference type="ARBA" id="ARBA00008566"/>
    </source>
</evidence>
<dbReference type="Pfam" id="PF03595">
    <property type="entry name" value="SLAC1"/>
    <property type="match status" value="1"/>
</dbReference>
<dbReference type="CDD" id="cd09318">
    <property type="entry name" value="TDT_SSU1"/>
    <property type="match status" value="1"/>
</dbReference>
<keyword evidence="4" id="KW-1003">Cell membrane</keyword>
<feature type="region of interest" description="Disordered" evidence="8">
    <location>
        <begin position="409"/>
        <end position="442"/>
    </location>
</feature>
<feature type="transmembrane region" description="Helical" evidence="9">
    <location>
        <begin position="87"/>
        <end position="108"/>
    </location>
</feature>
<sequence>MGTQSAKLKARHFTPSWFAAIMGTGAVGMLWLNFPYADGSTTIEVFTYIFFFLDLFLFVLFNILTAIRYYMFPKIWLAMIHHPTQSLFLGTYPMGLSTLINVAVGLLYTKDGFGGRGFLYTLWAIWWFDLFLSALSAFGVVHIMSAFTRQKQTLETVTATWLLPVIPLIVASSTGGLLAAPLLRFSSSQSLATLVFATVSVTMGLTLAFMVLTFYFLRLVLHGIPRSGGVVSVYIPLGPMGQGGYSILLLGVGYNAVLPLHYGSSAVLRLETAGQIVSVATLAIALVLWAMGTLWLIYGLMATADVLWHDHVHFKQAFWSLIFPNGVYANLTIQLYRVTDGAFFRVWGAIYAGVTLIVWTWAFVRTCTLVYNGAMFRAPCLDDVDIHASVLEKDAKTRHATCVLSSMEGAEANGEGEEAEVEHMVERRDSRGTLASGRRTVV</sequence>
<feature type="transmembrane region" description="Helical" evidence="9">
    <location>
        <begin position="276"/>
        <end position="298"/>
    </location>
</feature>
<dbReference type="GO" id="GO:0005886">
    <property type="term" value="C:plasma membrane"/>
    <property type="evidence" value="ECO:0007669"/>
    <property type="project" value="UniProtKB-SubCell"/>
</dbReference>
<protein>
    <submittedName>
        <fullName evidence="10">GATA type zinc finger protein Asd4</fullName>
    </submittedName>
</protein>
<feature type="transmembrane region" description="Helical" evidence="9">
    <location>
        <begin position="195"/>
        <end position="221"/>
    </location>
</feature>
<evidence type="ECO:0000256" key="5">
    <source>
        <dbReference type="ARBA" id="ARBA00022692"/>
    </source>
</evidence>
<proteinExistence type="inferred from homology"/>
<keyword evidence="6 9" id="KW-1133">Transmembrane helix</keyword>
<keyword evidence="7 9" id="KW-0472">Membrane</keyword>
<evidence type="ECO:0000256" key="3">
    <source>
        <dbReference type="ARBA" id="ARBA00022448"/>
    </source>
</evidence>
<organism evidence="10">
    <name type="scientific">Ganoderma boninense</name>
    <dbReference type="NCBI Taxonomy" id="34458"/>
    <lineage>
        <taxon>Eukaryota</taxon>
        <taxon>Fungi</taxon>
        <taxon>Dikarya</taxon>
        <taxon>Basidiomycota</taxon>
        <taxon>Agaricomycotina</taxon>
        <taxon>Agaricomycetes</taxon>
        <taxon>Polyporales</taxon>
        <taxon>Polyporaceae</taxon>
        <taxon>Ganoderma</taxon>
    </lineage>
</organism>
<accession>A0A5K1K2F3</accession>
<evidence type="ECO:0000256" key="8">
    <source>
        <dbReference type="SAM" id="MobiDB-lite"/>
    </source>
</evidence>
<feature type="transmembrane region" description="Helical" evidence="9">
    <location>
        <begin position="233"/>
        <end position="256"/>
    </location>
</feature>
<dbReference type="InterPro" id="IPR038665">
    <property type="entry name" value="Voltage-dep_anion_channel_sf"/>
</dbReference>
<comment type="similarity">
    <text evidence="2">Belongs to the tellurite-resistance/dicarboxylate transporter (TDT) family.</text>
</comment>
<dbReference type="InterPro" id="IPR004695">
    <property type="entry name" value="SLAC1/Mae1/Ssu1/TehA"/>
</dbReference>
<comment type="subcellular location">
    <subcellularLocation>
        <location evidence="1">Cell membrane</location>
        <topology evidence="1">Multi-pass membrane protein</topology>
    </subcellularLocation>
</comment>
<evidence type="ECO:0000256" key="7">
    <source>
        <dbReference type="ARBA" id="ARBA00023136"/>
    </source>
</evidence>
<dbReference type="InterPro" id="IPR051629">
    <property type="entry name" value="Sulfite_efflux_TDT"/>
</dbReference>
<keyword evidence="5 9" id="KW-0812">Transmembrane</keyword>
<evidence type="ECO:0000256" key="4">
    <source>
        <dbReference type="ARBA" id="ARBA00022475"/>
    </source>
</evidence>
<dbReference type="Gene3D" id="1.50.10.150">
    <property type="entry name" value="Voltage-dependent anion channel"/>
    <property type="match status" value="1"/>
</dbReference>
<feature type="transmembrane region" description="Helical" evidence="9">
    <location>
        <begin position="120"/>
        <end position="147"/>
    </location>
</feature>
<name>A0A5K1K2F3_9APHY</name>
<feature type="transmembrane region" description="Helical" evidence="9">
    <location>
        <begin position="318"/>
        <end position="336"/>
    </location>
</feature>
<gene>
    <name evidence="10" type="primary">G4N4Y2</name>
</gene>
<reference evidence="10" key="1">
    <citation type="submission" date="2019-10" db="EMBL/GenBank/DDBJ databases">
        <authorList>
            <person name="Nor Muhammad N."/>
        </authorList>
    </citation>
    <scope>NUCLEOTIDE SEQUENCE</scope>
</reference>